<evidence type="ECO:0000313" key="2">
    <source>
        <dbReference type="EMBL" id="OCB86815.1"/>
    </source>
</evidence>
<reference evidence="2" key="1">
    <citation type="submission" date="2016-06" db="EMBL/GenBank/DDBJ databases">
        <title>Draft Genome sequence of the fungus Inonotus baumii.</title>
        <authorList>
            <person name="Zhu H."/>
            <person name="Lin W."/>
        </authorList>
    </citation>
    <scope>NUCLEOTIDE SEQUENCE</scope>
    <source>
        <strain evidence="2">821</strain>
    </source>
</reference>
<evidence type="ECO:0000313" key="3">
    <source>
        <dbReference type="Proteomes" id="UP000757232"/>
    </source>
</evidence>
<sequence>MPSNHHCPIPSLNHQSADLRRSPTQPILYLPPLISSLPVHAQQPPPSDSQFESPVSRPPTVLTTATRLPDIDPVSLSLHRALHYFRPLDEKYASRPYEEAFSWSELRLLEDEEREWYCVAFRSRRRQGSNGDELYEADKKAHEEAVQNGGLLMYWYGVPDPVTGLNLATCIWQSRAHAAAANSRPHHIRAMRLARDAYEIYTLERHVLRKRRGTTSVSVEKYIDGEVGW</sequence>
<dbReference type="AlphaFoldDB" id="A0A9Q5HVL0"/>
<keyword evidence="3" id="KW-1185">Reference proteome</keyword>
<dbReference type="SUPFAM" id="SSF54909">
    <property type="entry name" value="Dimeric alpha+beta barrel"/>
    <property type="match status" value="1"/>
</dbReference>
<proteinExistence type="predicted"/>
<comment type="caution">
    <text evidence="2">The sequence shown here is derived from an EMBL/GenBank/DDBJ whole genome shotgun (WGS) entry which is preliminary data.</text>
</comment>
<dbReference type="PANTHER" id="PTHR36986">
    <property type="entry name" value="UPF0643 PROTEIN PB2B2.08"/>
    <property type="match status" value="1"/>
</dbReference>
<dbReference type="InterPro" id="IPR011008">
    <property type="entry name" value="Dimeric_a/b-barrel"/>
</dbReference>
<dbReference type="OrthoDB" id="2140489at2759"/>
<dbReference type="PANTHER" id="PTHR36986:SF1">
    <property type="entry name" value="UPF0643 PROTEIN PB2B2.08"/>
    <property type="match status" value="1"/>
</dbReference>
<gene>
    <name evidence="2" type="ORF">A7U60_g5988</name>
</gene>
<name>A0A9Q5HVL0_SANBA</name>
<evidence type="ECO:0000256" key="1">
    <source>
        <dbReference type="SAM" id="MobiDB-lite"/>
    </source>
</evidence>
<accession>A0A9Q5HVL0</accession>
<protein>
    <submittedName>
        <fullName evidence="2">Uncharacterized protein</fullName>
    </submittedName>
</protein>
<feature type="region of interest" description="Disordered" evidence="1">
    <location>
        <begin position="1"/>
        <end position="20"/>
    </location>
</feature>
<feature type="region of interest" description="Disordered" evidence="1">
    <location>
        <begin position="38"/>
        <end position="61"/>
    </location>
</feature>
<organism evidence="2 3">
    <name type="scientific">Sanghuangporus baumii</name>
    <name type="common">Phellinus baumii</name>
    <dbReference type="NCBI Taxonomy" id="108892"/>
    <lineage>
        <taxon>Eukaryota</taxon>
        <taxon>Fungi</taxon>
        <taxon>Dikarya</taxon>
        <taxon>Basidiomycota</taxon>
        <taxon>Agaricomycotina</taxon>
        <taxon>Agaricomycetes</taxon>
        <taxon>Hymenochaetales</taxon>
        <taxon>Hymenochaetaceae</taxon>
        <taxon>Sanghuangporus</taxon>
    </lineage>
</organism>
<dbReference type="EMBL" id="LNZH02000198">
    <property type="protein sequence ID" value="OCB86815.1"/>
    <property type="molecule type" value="Genomic_DNA"/>
</dbReference>
<dbReference type="Proteomes" id="UP000757232">
    <property type="component" value="Unassembled WGS sequence"/>
</dbReference>